<dbReference type="AlphaFoldDB" id="A0A7I9Y3I2"/>
<dbReference type="Pfam" id="PF14032">
    <property type="entry name" value="PknH_C"/>
    <property type="match status" value="1"/>
</dbReference>
<accession>A0A7I9Y3I2</accession>
<dbReference type="InterPro" id="IPR038232">
    <property type="entry name" value="PknH-like_Extracell_sf"/>
</dbReference>
<keyword evidence="4" id="KW-1185">Reference proteome</keyword>
<feature type="domain" description="PknH-like extracellular" evidence="2">
    <location>
        <begin position="43"/>
        <end position="199"/>
    </location>
</feature>
<keyword evidence="1" id="KW-0732">Signal</keyword>
<dbReference type="RefSeq" id="WP_163760310.1">
    <property type="nucleotide sequence ID" value="NZ_BLKW01000004.1"/>
</dbReference>
<comment type="caution">
    <text evidence="3">The sequence shown here is derived from an EMBL/GenBank/DDBJ whole genome shotgun (WGS) entry which is preliminary data.</text>
</comment>
<evidence type="ECO:0000256" key="1">
    <source>
        <dbReference type="SAM" id="SignalP"/>
    </source>
</evidence>
<evidence type="ECO:0000313" key="3">
    <source>
        <dbReference type="EMBL" id="GFG76636.1"/>
    </source>
</evidence>
<name>A0A7I9Y3I2_9MYCO</name>
<dbReference type="EMBL" id="BLKW01000004">
    <property type="protein sequence ID" value="GFG76636.1"/>
    <property type="molecule type" value="Genomic_DNA"/>
</dbReference>
<dbReference type="Gene3D" id="3.40.1000.70">
    <property type="entry name" value="PknH-like extracellular domain"/>
    <property type="match status" value="1"/>
</dbReference>
<organism evidence="3 4">
    <name type="scientific">Mycobacterium botniense</name>
    <dbReference type="NCBI Taxonomy" id="84962"/>
    <lineage>
        <taxon>Bacteria</taxon>
        <taxon>Bacillati</taxon>
        <taxon>Actinomycetota</taxon>
        <taxon>Actinomycetes</taxon>
        <taxon>Mycobacteriales</taxon>
        <taxon>Mycobacteriaceae</taxon>
        <taxon>Mycobacterium</taxon>
    </lineage>
</organism>
<feature type="signal peptide" evidence="1">
    <location>
        <begin position="1"/>
        <end position="21"/>
    </location>
</feature>
<sequence length="216" mass="22591">MSAIAAAVRPLGLCCAALLVAACVRVVGGAPLAAVGGESPRAVPGVDVDKILLDQSRMRAITGAGEDLTIIPSMDGKYPVDLDDLAQTAPPQCRFIYSETLTFGSDIAEFHKTTFQDPPDSALISEAAAAYRDAGTARRAFTALVAAVEHCASSSASWPFVGVWSADDASLRIRPGGCGRDYRVKAAVLLEVTFCGFPESVSDIVMTNIAANVRTR</sequence>
<dbReference type="Proteomes" id="UP000465361">
    <property type="component" value="Unassembled WGS sequence"/>
</dbReference>
<feature type="chain" id="PRO_5039284718" evidence="1">
    <location>
        <begin position="22"/>
        <end position="216"/>
    </location>
</feature>
<evidence type="ECO:0000313" key="4">
    <source>
        <dbReference type="Proteomes" id="UP000465361"/>
    </source>
</evidence>
<reference evidence="3 4" key="1">
    <citation type="journal article" date="2019" name="Emerg. Microbes Infect.">
        <title>Comprehensive subspecies identification of 175 nontuberculous mycobacteria species based on 7547 genomic profiles.</title>
        <authorList>
            <person name="Matsumoto Y."/>
            <person name="Kinjo T."/>
            <person name="Motooka D."/>
            <person name="Nabeya D."/>
            <person name="Jung N."/>
            <person name="Uechi K."/>
            <person name="Horii T."/>
            <person name="Iida T."/>
            <person name="Fujita J."/>
            <person name="Nakamura S."/>
        </authorList>
    </citation>
    <scope>NUCLEOTIDE SEQUENCE [LARGE SCALE GENOMIC DNA]</scope>
    <source>
        <strain evidence="3 4">JCM 17322</strain>
    </source>
</reference>
<proteinExistence type="predicted"/>
<protein>
    <submittedName>
        <fullName evidence="3">Sensor domain-containing protein</fullName>
    </submittedName>
</protein>
<gene>
    <name evidence="3" type="primary">lpqA</name>
    <name evidence="3" type="ORF">MBOT_40010</name>
</gene>
<dbReference type="InterPro" id="IPR026954">
    <property type="entry name" value="PknH-like_Extracell"/>
</dbReference>
<evidence type="ECO:0000259" key="2">
    <source>
        <dbReference type="Pfam" id="PF14032"/>
    </source>
</evidence>